<dbReference type="AlphaFoldDB" id="A0A6A6TN87"/>
<reference evidence="1" key="1">
    <citation type="journal article" date="2020" name="Stud. Mycol.">
        <title>101 Dothideomycetes genomes: a test case for predicting lifestyles and emergence of pathogens.</title>
        <authorList>
            <person name="Haridas S."/>
            <person name="Albert R."/>
            <person name="Binder M."/>
            <person name="Bloem J."/>
            <person name="Labutti K."/>
            <person name="Salamov A."/>
            <person name="Andreopoulos B."/>
            <person name="Baker S."/>
            <person name="Barry K."/>
            <person name="Bills G."/>
            <person name="Bluhm B."/>
            <person name="Cannon C."/>
            <person name="Castanera R."/>
            <person name="Culley D."/>
            <person name="Daum C."/>
            <person name="Ezra D."/>
            <person name="Gonzalez J."/>
            <person name="Henrissat B."/>
            <person name="Kuo A."/>
            <person name="Liang C."/>
            <person name="Lipzen A."/>
            <person name="Lutzoni F."/>
            <person name="Magnuson J."/>
            <person name="Mondo S."/>
            <person name="Nolan M."/>
            <person name="Ohm R."/>
            <person name="Pangilinan J."/>
            <person name="Park H.-J."/>
            <person name="Ramirez L."/>
            <person name="Alfaro M."/>
            <person name="Sun H."/>
            <person name="Tritt A."/>
            <person name="Yoshinaga Y."/>
            <person name="Zwiers L.-H."/>
            <person name="Turgeon B."/>
            <person name="Goodwin S."/>
            <person name="Spatafora J."/>
            <person name="Crous P."/>
            <person name="Grigoriev I."/>
        </authorList>
    </citation>
    <scope>NUCLEOTIDE SEQUENCE</scope>
    <source>
        <strain evidence="1">CBS 122681</strain>
    </source>
</reference>
<accession>A0A6A6TN87</accession>
<organism evidence="1 2">
    <name type="scientific">Lophiostoma macrostomum CBS 122681</name>
    <dbReference type="NCBI Taxonomy" id="1314788"/>
    <lineage>
        <taxon>Eukaryota</taxon>
        <taxon>Fungi</taxon>
        <taxon>Dikarya</taxon>
        <taxon>Ascomycota</taxon>
        <taxon>Pezizomycotina</taxon>
        <taxon>Dothideomycetes</taxon>
        <taxon>Pleosporomycetidae</taxon>
        <taxon>Pleosporales</taxon>
        <taxon>Lophiostomataceae</taxon>
        <taxon>Lophiostoma</taxon>
    </lineage>
</organism>
<dbReference type="EMBL" id="MU004296">
    <property type="protein sequence ID" value="KAF2660926.1"/>
    <property type="molecule type" value="Genomic_DNA"/>
</dbReference>
<proteinExistence type="predicted"/>
<gene>
    <name evidence="1" type="ORF">K491DRAFT_503965</name>
</gene>
<keyword evidence="2" id="KW-1185">Reference proteome</keyword>
<evidence type="ECO:0000313" key="1">
    <source>
        <dbReference type="EMBL" id="KAF2660926.1"/>
    </source>
</evidence>
<protein>
    <submittedName>
        <fullName evidence="1">Uncharacterized protein</fullName>
    </submittedName>
</protein>
<dbReference type="Proteomes" id="UP000799324">
    <property type="component" value="Unassembled WGS sequence"/>
</dbReference>
<sequence>MNYTTLLPLGKLVCTKEKDRYGQVACGCDPTAVITKIPLFARPRIVGTVVAREAVQWAYENLIWEMPCLHLKDFIREDVFHLGITPGICKFTHWIVTLDTKYDCTSSQAAITALAGMREWKPCLLDIKIHGLAIIEVLELMDRVNHIKWELKQRVLDIDVWYQYKTYYGIEWFNMNVTEKWLWRADEWIALLNTRKIELLQIPGRGWLETLHVVTVCDENIQQLLDYKHSRDNKSLFRHLPHNW</sequence>
<name>A0A6A6TN87_9PLEO</name>
<evidence type="ECO:0000313" key="2">
    <source>
        <dbReference type="Proteomes" id="UP000799324"/>
    </source>
</evidence>